<comment type="caution">
    <text evidence="1">The sequence shown here is derived from an EMBL/GenBank/DDBJ whole genome shotgun (WGS) entry which is preliminary data.</text>
</comment>
<organism evidence="1 2">
    <name type="scientific">Candidatus Nealsonbacteria bacterium CG_4_9_14_0_8_um_filter_36_17</name>
    <dbReference type="NCBI Taxonomy" id="1974693"/>
    <lineage>
        <taxon>Bacteria</taxon>
        <taxon>Candidatus Nealsoniibacteriota</taxon>
    </lineage>
</organism>
<protein>
    <submittedName>
        <fullName evidence="1">Uncharacterized protein</fullName>
    </submittedName>
</protein>
<evidence type="ECO:0000313" key="1">
    <source>
        <dbReference type="EMBL" id="PJB98790.1"/>
    </source>
</evidence>
<name>A0A2M8DLU6_9BACT</name>
<evidence type="ECO:0000313" key="2">
    <source>
        <dbReference type="Proteomes" id="UP000230097"/>
    </source>
</evidence>
<dbReference type="AlphaFoldDB" id="A0A2M8DLU6"/>
<gene>
    <name evidence="1" type="ORF">CO078_00805</name>
</gene>
<proteinExistence type="predicted"/>
<dbReference type="Pfam" id="PF22478">
    <property type="entry name" value="DUF6982"/>
    <property type="match status" value="1"/>
</dbReference>
<dbReference type="InterPro" id="IPR054251">
    <property type="entry name" value="DUF6982"/>
</dbReference>
<reference evidence="2" key="1">
    <citation type="submission" date="2017-09" db="EMBL/GenBank/DDBJ databases">
        <title>Depth-based differentiation of microbial function through sediment-hosted aquifers and enrichment of novel symbionts in the deep terrestrial subsurface.</title>
        <authorList>
            <person name="Probst A.J."/>
            <person name="Ladd B."/>
            <person name="Jarett J.K."/>
            <person name="Geller-Mcgrath D.E."/>
            <person name="Sieber C.M.K."/>
            <person name="Emerson J.B."/>
            <person name="Anantharaman K."/>
            <person name="Thomas B.C."/>
            <person name="Malmstrom R."/>
            <person name="Stieglmeier M."/>
            <person name="Klingl A."/>
            <person name="Woyke T."/>
            <person name="Ryan C.M."/>
            <person name="Banfield J.F."/>
        </authorList>
    </citation>
    <scope>NUCLEOTIDE SEQUENCE [LARGE SCALE GENOMIC DNA]</scope>
</reference>
<sequence length="94" mass="10778">MGLRDLKIALYNSRKSLNKQFAAPDICLEKGKERREMKKVVVYFQDGEVLEGRTEGLPTAEKRGFWLVPENKPKDVNRVFIAISAVKKVEVLKD</sequence>
<dbReference type="Proteomes" id="UP000230097">
    <property type="component" value="Unassembled WGS sequence"/>
</dbReference>
<accession>A0A2M8DLU6</accession>
<dbReference type="EMBL" id="PFTC01000024">
    <property type="protein sequence ID" value="PJB98790.1"/>
    <property type="molecule type" value="Genomic_DNA"/>
</dbReference>